<dbReference type="FunFam" id="2.60.40.60:FF:000027">
    <property type="entry name" value="Cadherin 2"/>
    <property type="match status" value="1"/>
</dbReference>
<comment type="subcellular location">
    <subcellularLocation>
        <location evidence="2">Cell junction</location>
        <location evidence="2">Desmosome</location>
    </subcellularLocation>
    <subcellularLocation>
        <location evidence="1">Cell membrane</location>
        <topology evidence="1">Single-pass type I membrane protein</topology>
    </subcellularLocation>
</comment>
<feature type="domain" description="Cadherin" evidence="16">
    <location>
        <begin position="436"/>
        <end position="518"/>
    </location>
</feature>
<feature type="transmembrane region" description="Helical" evidence="15">
    <location>
        <begin position="533"/>
        <end position="557"/>
    </location>
</feature>
<dbReference type="Proteomes" id="UP000236370">
    <property type="component" value="Unassembled WGS sequence"/>
</dbReference>
<keyword evidence="9" id="KW-0130">Cell adhesion</keyword>
<dbReference type="SMART" id="SM00112">
    <property type="entry name" value="CA"/>
    <property type="match status" value="5"/>
</dbReference>
<evidence type="ECO:0000256" key="4">
    <source>
        <dbReference type="ARBA" id="ARBA00022685"/>
    </source>
</evidence>
<dbReference type="PROSITE" id="PS50268">
    <property type="entry name" value="CADHERIN_2"/>
    <property type="match status" value="5"/>
</dbReference>
<dbReference type="FunFam" id="2.60.40.60:FF:000011">
    <property type="entry name" value="Cadherin 1"/>
    <property type="match status" value="1"/>
</dbReference>
<keyword evidence="3" id="KW-1003">Cell membrane</keyword>
<dbReference type="AlphaFoldDB" id="A0A2J8MLS8"/>
<evidence type="ECO:0000256" key="1">
    <source>
        <dbReference type="ARBA" id="ARBA00004251"/>
    </source>
</evidence>
<evidence type="ECO:0000256" key="11">
    <source>
        <dbReference type="ARBA" id="ARBA00022989"/>
    </source>
</evidence>
<evidence type="ECO:0000256" key="3">
    <source>
        <dbReference type="ARBA" id="ARBA00022475"/>
    </source>
</evidence>
<dbReference type="GO" id="GO:0030057">
    <property type="term" value="C:desmosome"/>
    <property type="evidence" value="ECO:0007669"/>
    <property type="project" value="UniProtKB-SubCell"/>
</dbReference>
<keyword evidence="11 15" id="KW-1133">Transmembrane helix</keyword>
<proteinExistence type="predicted"/>
<dbReference type="CDD" id="cd11304">
    <property type="entry name" value="Cadherin_repeat"/>
    <property type="match status" value="4"/>
</dbReference>
<dbReference type="GO" id="GO:0001533">
    <property type="term" value="C:cornified envelope"/>
    <property type="evidence" value="ECO:0007669"/>
    <property type="project" value="UniProtKB-ARBA"/>
</dbReference>
<dbReference type="InterPro" id="IPR002126">
    <property type="entry name" value="Cadherin-like_dom"/>
</dbReference>
<dbReference type="FunFam" id="2.60.40.60:FF:000019">
    <property type="entry name" value="Cadherin 2"/>
    <property type="match status" value="1"/>
</dbReference>
<dbReference type="PRINTS" id="PR01820">
    <property type="entry name" value="DESMOCOLLIN"/>
</dbReference>
<dbReference type="GO" id="GO:0005509">
    <property type="term" value="F:calcium ion binding"/>
    <property type="evidence" value="ECO:0007669"/>
    <property type="project" value="UniProtKB-UniRule"/>
</dbReference>
<dbReference type="PRINTS" id="PR00205">
    <property type="entry name" value="CADHERIN"/>
</dbReference>
<evidence type="ECO:0000313" key="17">
    <source>
        <dbReference type="EMBL" id="PNI60483.1"/>
    </source>
</evidence>
<keyword evidence="6" id="KW-0732">Signal</keyword>
<evidence type="ECO:0000313" key="18">
    <source>
        <dbReference type="Proteomes" id="UP000236370"/>
    </source>
</evidence>
<dbReference type="InterPro" id="IPR015919">
    <property type="entry name" value="Cadherin-like_sf"/>
</dbReference>
<evidence type="ECO:0000259" key="16">
    <source>
        <dbReference type="PROSITE" id="PS50268"/>
    </source>
</evidence>
<evidence type="ECO:0000256" key="9">
    <source>
        <dbReference type="ARBA" id="ARBA00022889"/>
    </source>
</evidence>
<gene>
    <name evidence="17" type="ORF">CK820_G0019349</name>
</gene>
<keyword evidence="7" id="KW-0677">Repeat</keyword>
<evidence type="ECO:0000256" key="10">
    <source>
        <dbReference type="ARBA" id="ARBA00022949"/>
    </source>
</evidence>
<comment type="caution">
    <text evidence="17">The sequence shown here is derived from an EMBL/GenBank/DDBJ whole genome shotgun (WGS) entry which is preliminary data.</text>
</comment>
<name>A0A2J8MLS8_PANTR</name>
<evidence type="ECO:0000256" key="14">
    <source>
        <dbReference type="PROSITE-ProRule" id="PRU00043"/>
    </source>
</evidence>
<evidence type="ECO:0000256" key="7">
    <source>
        <dbReference type="ARBA" id="ARBA00022737"/>
    </source>
</evidence>
<accession>A0A2J8MLS8</accession>
<sequence>VESDAAQNYTVFYSISGRGVDQEPLNLFYIERDTGNLFCTQPVDREEYDVFDLIAYASTADGYSADLPLPLPIRVEDENDNHPVFTEAIYNFEVLESSRPGTTVGVVCATDRDEPDTMHTRLKYSILQQTPRSPGLFSVHPSTGVITTVSHYLDREVVDKYSLIMKVQDMDGQFFGLIGTSTCIITVTDSNDNAPTFRQNAYEAFVEENAFNVEILRIPIEDKDLINTANWRVNFTILKGNENGHFKISTDKETNEGVLCVVKPLNYEENRQVNLEIGVNNEAPFARDIPRVTALNRALVTVHVRDLDEGPECTPAAQYVRIKENLAVGSKINGYKAYDPENRNGNGLRYKKLHDPKGWITIDEISGSIVTSKILDREVETPKNELYNITVLAIDKDGRSCTGTLAVNIEDVNDNPPAILQEYVVICKPKMGYTDILAVDPDEPVHGAPFYFSLPNTSPEISRLWSLTKVNDTAARLSYQKNAGFQEYTIPITVKDRAGQAATKLLRVNLCECTHPTQCRATSRSAGVILGKWAILAILLGIALLFSVLLTLVCGVFGATKGKRFPEDLAQQNLIISNTEAPGDDRVCSANGFMTQTANNSSQGFCGTMGSGMKNGGQETIEMMKGGNQTLESCRGAGHHHTLDSCRGGHTEVDNCRYTYSEWHSFTQPRLGEESIRGHTG</sequence>
<feature type="domain" description="Cadherin" evidence="16">
    <location>
        <begin position="198"/>
        <end position="317"/>
    </location>
</feature>
<feature type="non-terminal residue" evidence="17">
    <location>
        <position position="1"/>
    </location>
</feature>
<keyword evidence="13" id="KW-0325">Glycoprotein</keyword>
<dbReference type="Pfam" id="PF00028">
    <property type="entry name" value="Cadherin"/>
    <property type="match status" value="4"/>
</dbReference>
<evidence type="ECO:0000256" key="8">
    <source>
        <dbReference type="ARBA" id="ARBA00022837"/>
    </source>
</evidence>
<feature type="domain" description="Cadherin" evidence="16">
    <location>
        <begin position="314"/>
        <end position="419"/>
    </location>
</feature>
<reference evidence="17 18" key="1">
    <citation type="submission" date="2017-12" db="EMBL/GenBank/DDBJ databases">
        <title>High-resolution comparative analysis of great ape genomes.</title>
        <authorList>
            <person name="Pollen A."/>
            <person name="Hastie A."/>
            <person name="Hormozdiari F."/>
            <person name="Dougherty M."/>
            <person name="Liu R."/>
            <person name="Chaisson M."/>
            <person name="Hoppe E."/>
            <person name="Hill C."/>
            <person name="Pang A."/>
            <person name="Hillier L."/>
            <person name="Baker C."/>
            <person name="Armstrong J."/>
            <person name="Shendure J."/>
            <person name="Paten B."/>
            <person name="Wilson R."/>
            <person name="Chao H."/>
            <person name="Schneider V."/>
            <person name="Ventura M."/>
            <person name="Kronenberg Z."/>
            <person name="Murali S."/>
            <person name="Gordon D."/>
            <person name="Cantsilieris S."/>
            <person name="Munson K."/>
            <person name="Nelson B."/>
            <person name="Raja A."/>
            <person name="Underwood J."/>
            <person name="Diekhans M."/>
            <person name="Fiddes I."/>
            <person name="Haussler D."/>
            <person name="Eichler E."/>
        </authorList>
    </citation>
    <scope>NUCLEOTIDE SEQUENCE [LARGE SCALE GENOMIC DNA]</scope>
    <source>
        <strain evidence="17">Yerkes chimp pedigree #C0471</strain>
    </source>
</reference>
<dbReference type="InterPro" id="IPR050971">
    <property type="entry name" value="Cadherin-domain_protein"/>
</dbReference>
<evidence type="ECO:0000256" key="12">
    <source>
        <dbReference type="ARBA" id="ARBA00023136"/>
    </source>
</evidence>
<evidence type="ECO:0000256" key="5">
    <source>
        <dbReference type="ARBA" id="ARBA00022692"/>
    </source>
</evidence>
<dbReference type="PANTHER" id="PTHR24025">
    <property type="entry name" value="DESMOGLEIN FAMILY MEMBER"/>
    <property type="match status" value="1"/>
</dbReference>
<evidence type="ECO:0000256" key="15">
    <source>
        <dbReference type="SAM" id="Phobius"/>
    </source>
</evidence>
<protein>
    <submittedName>
        <fullName evidence="17">DSC3 isoform 3</fullName>
    </submittedName>
</protein>
<organism evidence="17 18">
    <name type="scientific">Pan troglodytes</name>
    <name type="common">Chimpanzee</name>
    <dbReference type="NCBI Taxonomy" id="9598"/>
    <lineage>
        <taxon>Eukaryota</taxon>
        <taxon>Metazoa</taxon>
        <taxon>Chordata</taxon>
        <taxon>Craniata</taxon>
        <taxon>Vertebrata</taxon>
        <taxon>Euteleostomi</taxon>
        <taxon>Mammalia</taxon>
        <taxon>Eutheria</taxon>
        <taxon>Euarchontoglires</taxon>
        <taxon>Primates</taxon>
        <taxon>Haplorrhini</taxon>
        <taxon>Catarrhini</taxon>
        <taxon>Hominidae</taxon>
        <taxon>Pan</taxon>
    </lineage>
</organism>
<keyword evidence="5 15" id="KW-0812">Transmembrane</keyword>
<dbReference type="FunFam" id="2.60.40.60:FF:000031">
    <property type="entry name" value="Cadherin 3"/>
    <property type="match status" value="1"/>
</dbReference>
<keyword evidence="12 15" id="KW-0472">Membrane</keyword>
<dbReference type="InterPro" id="IPR020894">
    <property type="entry name" value="Cadherin_CS"/>
</dbReference>
<dbReference type="EMBL" id="NBAG03000251">
    <property type="protein sequence ID" value="PNI60483.1"/>
    <property type="molecule type" value="Genomic_DNA"/>
</dbReference>
<evidence type="ECO:0000256" key="6">
    <source>
        <dbReference type="ARBA" id="ARBA00022729"/>
    </source>
</evidence>
<feature type="domain" description="Cadherin" evidence="16">
    <location>
        <begin position="1"/>
        <end position="85"/>
    </location>
</feature>
<feature type="domain" description="Cadherin" evidence="16">
    <location>
        <begin position="86"/>
        <end position="197"/>
    </location>
</feature>
<dbReference type="PANTHER" id="PTHR24025:SF12">
    <property type="entry name" value="DESMOCOLLIN-3"/>
    <property type="match status" value="1"/>
</dbReference>
<dbReference type="PROSITE" id="PS00232">
    <property type="entry name" value="CADHERIN_1"/>
    <property type="match status" value="2"/>
</dbReference>
<dbReference type="GO" id="GO:0007156">
    <property type="term" value="P:homophilic cell adhesion via plasma membrane adhesion molecules"/>
    <property type="evidence" value="ECO:0007669"/>
    <property type="project" value="InterPro"/>
</dbReference>
<keyword evidence="8 14" id="KW-0106">Calcium</keyword>
<dbReference type="SUPFAM" id="SSF49313">
    <property type="entry name" value="Cadherin-like"/>
    <property type="match status" value="5"/>
</dbReference>
<dbReference type="Gene3D" id="2.60.40.60">
    <property type="entry name" value="Cadherins"/>
    <property type="match status" value="5"/>
</dbReference>
<keyword evidence="4" id="KW-0165">Cleavage on pair of basic residues</keyword>
<keyword evidence="10" id="KW-0965">Cell junction</keyword>
<evidence type="ECO:0000256" key="13">
    <source>
        <dbReference type="ARBA" id="ARBA00023180"/>
    </source>
</evidence>
<evidence type="ECO:0000256" key="2">
    <source>
        <dbReference type="ARBA" id="ARBA00004568"/>
    </source>
</evidence>
<dbReference type="FunFam" id="2.60.40.60:FF:000091">
    <property type="entry name" value="Desmocollin 1"/>
    <property type="match status" value="1"/>
</dbReference>